<dbReference type="RefSeq" id="WP_145371718.1">
    <property type="nucleotide sequence ID" value="NZ_CP036275.1"/>
</dbReference>
<dbReference type="CDD" id="cd06257">
    <property type="entry name" value="DnaJ"/>
    <property type="match status" value="1"/>
</dbReference>
<dbReference type="InterPro" id="IPR001623">
    <property type="entry name" value="DnaJ_domain"/>
</dbReference>
<feature type="domain" description="J" evidence="7">
    <location>
        <begin position="3"/>
        <end position="68"/>
    </location>
</feature>
<feature type="region of interest" description="Disordered" evidence="6">
    <location>
        <begin position="116"/>
        <end position="136"/>
    </location>
</feature>
<dbReference type="SUPFAM" id="SSF49493">
    <property type="entry name" value="HSP40/DnaJ peptide-binding domain"/>
    <property type="match status" value="2"/>
</dbReference>
<dbReference type="OrthoDB" id="9779889at2"/>
<feature type="region of interest" description="Disordered" evidence="6">
    <location>
        <begin position="250"/>
        <end position="274"/>
    </location>
</feature>
<dbReference type="PANTHER" id="PTHR43096:SF52">
    <property type="entry name" value="DNAJ HOMOLOG 1, MITOCHONDRIAL-RELATED"/>
    <property type="match status" value="1"/>
</dbReference>
<organism evidence="8 9">
    <name type="scientific">Maioricimonas rarisocia</name>
    <dbReference type="NCBI Taxonomy" id="2528026"/>
    <lineage>
        <taxon>Bacteria</taxon>
        <taxon>Pseudomonadati</taxon>
        <taxon>Planctomycetota</taxon>
        <taxon>Planctomycetia</taxon>
        <taxon>Planctomycetales</taxon>
        <taxon>Planctomycetaceae</taxon>
        <taxon>Maioricimonas</taxon>
    </lineage>
</organism>
<dbReference type="Pfam" id="PF00226">
    <property type="entry name" value="DnaJ"/>
    <property type="match status" value="1"/>
</dbReference>
<keyword evidence="2" id="KW-0677">Repeat</keyword>
<dbReference type="PRINTS" id="PR00625">
    <property type="entry name" value="JDOMAIN"/>
</dbReference>
<evidence type="ECO:0000259" key="7">
    <source>
        <dbReference type="PROSITE" id="PS50076"/>
    </source>
</evidence>
<dbReference type="GO" id="GO:0005737">
    <property type="term" value="C:cytoplasm"/>
    <property type="evidence" value="ECO:0007669"/>
    <property type="project" value="TreeGrafter"/>
</dbReference>
<dbReference type="GO" id="GO:0003677">
    <property type="term" value="F:DNA binding"/>
    <property type="evidence" value="ECO:0007669"/>
    <property type="project" value="UniProtKB-KW"/>
</dbReference>
<dbReference type="CDD" id="cd10747">
    <property type="entry name" value="DnaJ_C"/>
    <property type="match status" value="1"/>
</dbReference>
<keyword evidence="5" id="KW-0143">Chaperone</keyword>
<dbReference type="PANTHER" id="PTHR43096">
    <property type="entry name" value="DNAJ HOMOLOG 1, MITOCHONDRIAL-RELATED"/>
    <property type="match status" value="1"/>
</dbReference>
<dbReference type="EMBL" id="CP036275">
    <property type="protein sequence ID" value="QDU40430.1"/>
    <property type="molecule type" value="Genomic_DNA"/>
</dbReference>
<dbReference type="InterPro" id="IPR002939">
    <property type="entry name" value="DnaJ_C"/>
</dbReference>
<dbReference type="Proteomes" id="UP000320496">
    <property type="component" value="Chromosome"/>
</dbReference>
<evidence type="ECO:0000256" key="4">
    <source>
        <dbReference type="ARBA" id="ARBA00022833"/>
    </source>
</evidence>
<dbReference type="Gene3D" id="2.60.260.20">
    <property type="entry name" value="Urease metallochaperone UreE, N-terminal domain"/>
    <property type="match status" value="2"/>
</dbReference>
<evidence type="ECO:0000256" key="2">
    <source>
        <dbReference type="ARBA" id="ARBA00022737"/>
    </source>
</evidence>
<protein>
    <submittedName>
        <fullName evidence="8">Curved DNA-binding protein</fullName>
    </submittedName>
</protein>
<accession>A0A517ZDA9</accession>
<evidence type="ECO:0000256" key="3">
    <source>
        <dbReference type="ARBA" id="ARBA00022771"/>
    </source>
</evidence>
<dbReference type="GO" id="GO:0008270">
    <property type="term" value="F:zinc ion binding"/>
    <property type="evidence" value="ECO:0007669"/>
    <property type="project" value="UniProtKB-KW"/>
</dbReference>
<dbReference type="GO" id="GO:0042026">
    <property type="term" value="P:protein refolding"/>
    <property type="evidence" value="ECO:0007669"/>
    <property type="project" value="TreeGrafter"/>
</dbReference>
<sequence>MADYYTILGVPRSASQAEIRKAYKKIARENHPDNRPGDKAAEERFKKAAEAYDVLGDEDKRKQYDQFGEAYKYAGKGQNPFQGGFRGGGGQEIDLEDLFGGGVDLGDLFGGAFGGAGGRAGAGRQRPPRTQKGDDHRTRIQVPFQTAANGGTHDLSLQRNGRTERLSVKIPAGVRDGSVIRLAGEGSPGINGGPNGDLLVTINVAPHPWFRRDGDHVLLEVPVSLTEAALGAKVDVPTLSEGQVSLTIPPGTSSGTKLRLRGKGFPNSKTKERGDQLVSIKVVVPRELDDRSRELLQELARELPQNPRDGLWSA</sequence>
<name>A0A517ZDA9_9PLAN</name>
<evidence type="ECO:0000256" key="6">
    <source>
        <dbReference type="SAM" id="MobiDB-lite"/>
    </source>
</evidence>
<evidence type="ECO:0000313" key="9">
    <source>
        <dbReference type="Proteomes" id="UP000320496"/>
    </source>
</evidence>
<dbReference type="InterPro" id="IPR018253">
    <property type="entry name" value="DnaJ_domain_CS"/>
</dbReference>
<dbReference type="Pfam" id="PF01556">
    <property type="entry name" value="DnaJ_C"/>
    <property type="match status" value="1"/>
</dbReference>
<dbReference type="SUPFAM" id="SSF46565">
    <property type="entry name" value="Chaperone J-domain"/>
    <property type="match status" value="1"/>
</dbReference>
<reference evidence="8 9" key="1">
    <citation type="submission" date="2019-02" db="EMBL/GenBank/DDBJ databases">
        <title>Deep-cultivation of Planctomycetes and their phenomic and genomic characterization uncovers novel biology.</title>
        <authorList>
            <person name="Wiegand S."/>
            <person name="Jogler M."/>
            <person name="Boedeker C."/>
            <person name="Pinto D."/>
            <person name="Vollmers J."/>
            <person name="Rivas-Marin E."/>
            <person name="Kohn T."/>
            <person name="Peeters S.H."/>
            <person name="Heuer A."/>
            <person name="Rast P."/>
            <person name="Oberbeckmann S."/>
            <person name="Bunk B."/>
            <person name="Jeske O."/>
            <person name="Meyerdierks A."/>
            <person name="Storesund J.E."/>
            <person name="Kallscheuer N."/>
            <person name="Luecker S."/>
            <person name="Lage O.M."/>
            <person name="Pohl T."/>
            <person name="Merkel B.J."/>
            <person name="Hornburger P."/>
            <person name="Mueller R.-W."/>
            <person name="Bruemmer F."/>
            <person name="Labrenz M."/>
            <person name="Spormann A.M."/>
            <person name="Op den Camp H."/>
            <person name="Overmann J."/>
            <person name="Amann R."/>
            <person name="Jetten M.S.M."/>
            <person name="Mascher T."/>
            <person name="Medema M.H."/>
            <person name="Devos D.P."/>
            <person name="Kaster A.-K."/>
            <person name="Ovreas L."/>
            <person name="Rohde M."/>
            <person name="Galperin M.Y."/>
            <person name="Jogler C."/>
        </authorList>
    </citation>
    <scope>NUCLEOTIDE SEQUENCE [LARGE SCALE GENOMIC DNA]</scope>
    <source>
        <strain evidence="8 9">Mal4</strain>
    </source>
</reference>
<dbReference type="PROSITE" id="PS50076">
    <property type="entry name" value="DNAJ_2"/>
    <property type="match status" value="1"/>
</dbReference>
<dbReference type="GO" id="GO:0051082">
    <property type="term" value="F:unfolded protein binding"/>
    <property type="evidence" value="ECO:0007669"/>
    <property type="project" value="InterPro"/>
</dbReference>
<gene>
    <name evidence="8" type="primary">cbpA</name>
    <name evidence="8" type="ORF">Mal4_47860</name>
</gene>
<keyword evidence="4" id="KW-0862">Zinc</keyword>
<evidence type="ECO:0000256" key="5">
    <source>
        <dbReference type="ARBA" id="ARBA00023186"/>
    </source>
</evidence>
<dbReference type="InterPro" id="IPR008971">
    <property type="entry name" value="HSP40/DnaJ_pept-bd"/>
</dbReference>
<keyword evidence="3" id="KW-0863">Zinc-finger</keyword>
<dbReference type="SMART" id="SM00271">
    <property type="entry name" value="DnaJ"/>
    <property type="match status" value="1"/>
</dbReference>
<keyword evidence="1" id="KW-0479">Metal-binding</keyword>
<keyword evidence="9" id="KW-1185">Reference proteome</keyword>
<dbReference type="PROSITE" id="PS00636">
    <property type="entry name" value="DNAJ_1"/>
    <property type="match status" value="1"/>
</dbReference>
<dbReference type="Gene3D" id="1.10.287.110">
    <property type="entry name" value="DnaJ domain"/>
    <property type="match status" value="1"/>
</dbReference>
<proteinExistence type="predicted"/>
<dbReference type="KEGG" id="mri:Mal4_47860"/>
<dbReference type="AlphaFoldDB" id="A0A517ZDA9"/>
<dbReference type="FunFam" id="2.60.260.20:FF:000005">
    <property type="entry name" value="Chaperone protein dnaJ 1, mitochondrial"/>
    <property type="match status" value="1"/>
</dbReference>
<keyword evidence="8" id="KW-0238">DNA-binding</keyword>
<evidence type="ECO:0000256" key="1">
    <source>
        <dbReference type="ARBA" id="ARBA00022723"/>
    </source>
</evidence>
<dbReference type="InterPro" id="IPR036869">
    <property type="entry name" value="J_dom_sf"/>
</dbReference>
<evidence type="ECO:0000313" key="8">
    <source>
        <dbReference type="EMBL" id="QDU40430.1"/>
    </source>
</evidence>